<dbReference type="Proteomes" id="UP000501128">
    <property type="component" value="Chromosome"/>
</dbReference>
<gene>
    <name evidence="2" type="ORF">HH216_23215</name>
</gene>
<name>A0A7L5DRF6_9BACT</name>
<proteinExistence type="predicted"/>
<evidence type="ECO:0000313" key="2">
    <source>
        <dbReference type="EMBL" id="QJD81006.1"/>
    </source>
</evidence>
<evidence type="ECO:0008006" key="4">
    <source>
        <dbReference type="Google" id="ProtNLM"/>
    </source>
</evidence>
<dbReference type="RefSeq" id="WP_169553025.1">
    <property type="nucleotide sequence ID" value="NZ_CP051677.1"/>
</dbReference>
<protein>
    <recommendedName>
        <fullName evidence="4">DUF3352 domain-containing protein</fullName>
    </recommendedName>
</protein>
<organism evidence="2 3">
    <name type="scientific">Spirosoma rhododendri</name>
    <dbReference type="NCBI Taxonomy" id="2728024"/>
    <lineage>
        <taxon>Bacteria</taxon>
        <taxon>Pseudomonadati</taxon>
        <taxon>Bacteroidota</taxon>
        <taxon>Cytophagia</taxon>
        <taxon>Cytophagales</taxon>
        <taxon>Cytophagaceae</taxon>
        <taxon>Spirosoma</taxon>
    </lineage>
</organism>
<dbReference type="KEGG" id="srho:HH216_23215"/>
<feature type="transmembrane region" description="Helical" evidence="1">
    <location>
        <begin position="5"/>
        <end position="22"/>
    </location>
</feature>
<accession>A0A7L5DRF6</accession>
<evidence type="ECO:0000313" key="3">
    <source>
        <dbReference type="Proteomes" id="UP000501128"/>
    </source>
</evidence>
<keyword evidence="1" id="KW-0472">Membrane</keyword>
<dbReference type="SUPFAM" id="SSF63829">
    <property type="entry name" value="Calcium-dependent phosphotriesterase"/>
    <property type="match status" value="1"/>
</dbReference>
<reference evidence="2 3" key="1">
    <citation type="submission" date="2020-04" db="EMBL/GenBank/DDBJ databases">
        <title>Genome sequencing of novel species.</title>
        <authorList>
            <person name="Heo J."/>
            <person name="Kim S.-J."/>
            <person name="Kim J.-S."/>
            <person name="Hong S.-B."/>
            <person name="Kwon S.-W."/>
        </authorList>
    </citation>
    <scope>NUCLEOTIDE SEQUENCE [LARGE SCALE GENOMIC DNA]</scope>
    <source>
        <strain evidence="2 3">CJU-R4</strain>
    </source>
</reference>
<sequence>MNRRVLIGISVVIVAIAGWLGYRQMHPPGRTVGSLMPSGSLLVLASNRLQDTVSAQDLRTQISLQQIPVFAEARQRLDRFLYATADTTTALAFITGKNVRYSLHPITKTTLDFIVYIPITGAAADRGYLNKLTSPDPRYHRVLNHVFHDEKIFDLVSRSGEQLGSFILTDDFLVVSTSGILIENVAERLHQSVQLARTEPTFQVDADHWAGLTMRPEVLQSMFDNTGSLVRLFLPESIDLQFRPSSSQTHLIGYASDDIGNRQDVANLFAGQTPRRIQSTDLIPQTAATIYHIGLTDPVRFGRSMSQLLSSASGDFLRDRFAQIKSTVAPIYASLGSDILLCRLESAGVRDARVLVLNTANPQALKALSTAWQQMAIQAGARQTPTPVDFLGHKLLRLNVPELPASVFSSLFLGFRQSWITQHGNALIVANGEDVIQDYLQQLQRGLVWANGERQTDLLANTLRPANFTALLRLNRQANGQMSVMSTWPASWQNLFDSQADGMTSSFDNLETMAYQASYGNENILSTVVLGRTTRRASQAVLNRVLLQKKTELDEPLAATPIPTGSFSQGSAQFFAQETSNQLVFISPYGDKIGPVSTDGPIRSNALAIDFLNNGRLQYLFMTDRSLYVADPAPRKIQLTRIALPAGIVPTYLTRPRGATQRNWVALTTHSDGSIYALDRQQKSFVRIMSPTPKEPLLLPFQVQATPKGMTILAAQIDGTVQHWQENGTPFPGFPVRIQRKSEEAAQVRLAGPALLPAGQSTIQLITEEGELIQLASTGQIQKRIQLYRPVRRGDFRLLPDESMTNWLLLRTTDTEAAVLNQKGEQQFDVRALQPGTTLVRYHRLGAGITVISVKSGAFTTLYDLAGRIVGDRPIPGDFPVALQFDAQTNELYVLSGSSKAVQLFSIRMR</sequence>
<keyword evidence="1" id="KW-1133">Transmembrane helix</keyword>
<keyword evidence="3" id="KW-1185">Reference proteome</keyword>
<keyword evidence="1" id="KW-0812">Transmembrane</keyword>
<dbReference type="EMBL" id="CP051677">
    <property type="protein sequence ID" value="QJD81006.1"/>
    <property type="molecule type" value="Genomic_DNA"/>
</dbReference>
<dbReference type="AlphaFoldDB" id="A0A7L5DRF6"/>
<evidence type="ECO:0000256" key="1">
    <source>
        <dbReference type="SAM" id="Phobius"/>
    </source>
</evidence>